<dbReference type="PANTHER" id="PTHR10404">
    <property type="entry name" value="N-ACETYLATED-ALPHA-LINKED ACIDIC DIPEPTIDASE"/>
    <property type="match status" value="1"/>
</dbReference>
<dbReference type="EMBL" id="JADWDJ010000009">
    <property type="protein sequence ID" value="KAG5275465.1"/>
    <property type="molecule type" value="Genomic_DNA"/>
</dbReference>
<organism evidence="3 4">
    <name type="scientific">Alosa alosa</name>
    <name type="common">allis shad</name>
    <dbReference type="NCBI Taxonomy" id="278164"/>
    <lineage>
        <taxon>Eukaryota</taxon>
        <taxon>Metazoa</taxon>
        <taxon>Chordata</taxon>
        <taxon>Craniata</taxon>
        <taxon>Vertebrata</taxon>
        <taxon>Euteleostomi</taxon>
        <taxon>Actinopterygii</taxon>
        <taxon>Neopterygii</taxon>
        <taxon>Teleostei</taxon>
        <taxon>Clupei</taxon>
        <taxon>Clupeiformes</taxon>
        <taxon>Clupeoidei</taxon>
        <taxon>Clupeidae</taxon>
        <taxon>Alosa</taxon>
    </lineage>
</organism>
<dbReference type="Gene3D" id="3.50.30.30">
    <property type="match status" value="1"/>
</dbReference>
<name>A0AAV6GP15_9TELE</name>
<keyword evidence="4" id="KW-1185">Reference proteome</keyword>
<feature type="transmembrane region" description="Helical" evidence="2">
    <location>
        <begin position="113"/>
        <end position="134"/>
    </location>
</feature>
<sequence>MAYRKVRAGHRGSLRSRDLEREELQAATLELEWDMEKELEEPGLDRFQLECVERQPVGNSVGGGGGADLDLEPIQPSTSPHGRFQRLQEEPSYGSRFTRAASKAQRRAENWSWAVKYILAGAGVFILGLVIGRYTHSTEEQTSGVPSDVDVLDSVLRGITAEDLRALKRNLTMVNSSWSEQSELFRVSLLVQKWRDLGLRDIHLSNYTVLLSHPGPSPSTIIDKYTNQCFLPNGEGCDATSPLPAADPSPFFAAYSAVGSLEAEIVDVQYGSIKDLTQAKASLNLTNKIAIMKLGQAPLLYKLSLLEKMGFGGVLLYVDPCDVPSEVNIWHKAFGVTLNPGGDPSTPGYPSIKGSYRVQRPYLTSLLVQSISAGLAKEIMSAPTMGEGHPCTPLAMQSASDKRIITLNVTTQASYRTIHNVIGYLKGRINPEIDMFWWAVVMAAGMRVLQRTGVVVLPS</sequence>
<comment type="caution">
    <text evidence="3">The sequence shown here is derived from an EMBL/GenBank/DDBJ whole genome shotgun (WGS) entry which is preliminary data.</text>
</comment>
<protein>
    <submittedName>
        <fullName evidence="3">Uncharacterized protein</fullName>
    </submittedName>
</protein>
<proteinExistence type="predicted"/>
<keyword evidence="2" id="KW-0472">Membrane</keyword>
<dbReference type="Proteomes" id="UP000823561">
    <property type="component" value="Chromosome 9"/>
</dbReference>
<dbReference type="SUPFAM" id="SSF52025">
    <property type="entry name" value="PA domain"/>
    <property type="match status" value="1"/>
</dbReference>
<keyword evidence="2" id="KW-0812">Transmembrane</keyword>
<accession>A0AAV6GP15</accession>
<dbReference type="InterPro" id="IPR039373">
    <property type="entry name" value="Peptidase_M28B"/>
</dbReference>
<evidence type="ECO:0000313" key="3">
    <source>
        <dbReference type="EMBL" id="KAG5275465.1"/>
    </source>
</evidence>
<evidence type="ECO:0000313" key="4">
    <source>
        <dbReference type="Proteomes" id="UP000823561"/>
    </source>
</evidence>
<evidence type="ECO:0000256" key="1">
    <source>
        <dbReference type="SAM" id="MobiDB-lite"/>
    </source>
</evidence>
<feature type="region of interest" description="Disordered" evidence="1">
    <location>
        <begin position="74"/>
        <end position="96"/>
    </location>
</feature>
<reference evidence="3" key="1">
    <citation type="submission" date="2020-10" db="EMBL/GenBank/DDBJ databases">
        <title>Chromosome-scale genome assembly of the Allis shad, Alosa alosa.</title>
        <authorList>
            <person name="Margot Z."/>
            <person name="Christophe K."/>
            <person name="Cabau C."/>
            <person name="Louis A."/>
            <person name="Berthelot C."/>
            <person name="Parey E."/>
            <person name="Roest Crollius H."/>
            <person name="Montfort J."/>
            <person name="Robinson-Rechavi M."/>
            <person name="Bucao C."/>
            <person name="Bouchez O."/>
            <person name="Gislard M."/>
            <person name="Lluch J."/>
            <person name="Milhes M."/>
            <person name="Lampietro C."/>
            <person name="Lopez Roques C."/>
            <person name="Donnadieu C."/>
            <person name="Braasch I."/>
            <person name="Desvignes T."/>
            <person name="Postlethwait J."/>
            <person name="Bobe J."/>
            <person name="Guiguen Y."/>
        </authorList>
    </citation>
    <scope>NUCLEOTIDE SEQUENCE</scope>
    <source>
        <strain evidence="3">M-15738</strain>
        <tissue evidence="3">Blood</tissue>
    </source>
</reference>
<gene>
    <name evidence="3" type="ORF">AALO_G00120600</name>
</gene>
<dbReference type="InterPro" id="IPR046450">
    <property type="entry name" value="PA_dom_sf"/>
</dbReference>
<evidence type="ECO:0000256" key="2">
    <source>
        <dbReference type="SAM" id="Phobius"/>
    </source>
</evidence>
<keyword evidence="2" id="KW-1133">Transmembrane helix</keyword>
<dbReference type="PANTHER" id="PTHR10404:SF32">
    <property type="entry name" value="INACTIVE N-ACETYLATED-ALPHA-LINKED ACIDIC DIPEPTIDASE-LIKE PROTEIN 2"/>
    <property type="match status" value="1"/>
</dbReference>
<dbReference type="AlphaFoldDB" id="A0AAV6GP15"/>